<dbReference type="AlphaFoldDB" id="A0A1E4TFZ8"/>
<dbReference type="OrthoDB" id="5407653at2759"/>
<gene>
    <name evidence="3" type="ORF">CANCADRAFT_31576</name>
</gene>
<name>A0A1E4TFZ8_9ASCO</name>
<organism evidence="3 4">
    <name type="scientific">Tortispora caseinolytica NRRL Y-17796</name>
    <dbReference type="NCBI Taxonomy" id="767744"/>
    <lineage>
        <taxon>Eukaryota</taxon>
        <taxon>Fungi</taxon>
        <taxon>Dikarya</taxon>
        <taxon>Ascomycota</taxon>
        <taxon>Saccharomycotina</taxon>
        <taxon>Trigonopsidomycetes</taxon>
        <taxon>Trigonopsidales</taxon>
        <taxon>Trigonopsidaceae</taxon>
        <taxon>Tortispora</taxon>
    </lineage>
</organism>
<dbReference type="GO" id="GO:0005634">
    <property type="term" value="C:nucleus"/>
    <property type="evidence" value="ECO:0007669"/>
    <property type="project" value="TreeGrafter"/>
</dbReference>
<dbReference type="InterPro" id="IPR003163">
    <property type="entry name" value="Tscrpt_reg_HTH_APSES-type"/>
</dbReference>
<feature type="region of interest" description="Disordered" evidence="1">
    <location>
        <begin position="375"/>
        <end position="416"/>
    </location>
</feature>
<feature type="compositionally biased region" description="Low complexity" evidence="1">
    <location>
        <begin position="605"/>
        <end position="619"/>
    </location>
</feature>
<proteinExistence type="predicted"/>
<dbReference type="InterPro" id="IPR036887">
    <property type="entry name" value="HTH_APSES_sf"/>
</dbReference>
<feature type="compositionally biased region" description="Low complexity" evidence="1">
    <location>
        <begin position="492"/>
        <end position="506"/>
    </location>
</feature>
<dbReference type="GO" id="GO:0043565">
    <property type="term" value="F:sequence-specific DNA binding"/>
    <property type="evidence" value="ECO:0007669"/>
    <property type="project" value="TreeGrafter"/>
</dbReference>
<feature type="region of interest" description="Disordered" evidence="1">
    <location>
        <begin position="684"/>
        <end position="706"/>
    </location>
</feature>
<dbReference type="PANTHER" id="PTHR47792:SF1">
    <property type="entry name" value="PROTEIN SOK2-RELATED"/>
    <property type="match status" value="1"/>
</dbReference>
<feature type="region of interest" description="Disordered" evidence="1">
    <location>
        <begin position="600"/>
        <end position="669"/>
    </location>
</feature>
<evidence type="ECO:0000313" key="3">
    <source>
        <dbReference type="EMBL" id="ODV90702.1"/>
    </source>
</evidence>
<evidence type="ECO:0000256" key="1">
    <source>
        <dbReference type="SAM" id="MobiDB-lite"/>
    </source>
</evidence>
<dbReference type="Proteomes" id="UP000095023">
    <property type="component" value="Unassembled WGS sequence"/>
</dbReference>
<feature type="region of interest" description="Disordered" evidence="1">
    <location>
        <begin position="485"/>
        <end position="519"/>
    </location>
</feature>
<protein>
    <recommendedName>
        <fullName evidence="2">HTH APSES-type domain-containing protein</fullName>
    </recommendedName>
</protein>
<dbReference type="EMBL" id="KV453842">
    <property type="protein sequence ID" value="ODV90702.1"/>
    <property type="molecule type" value="Genomic_DNA"/>
</dbReference>
<feature type="region of interest" description="Disordered" evidence="1">
    <location>
        <begin position="175"/>
        <end position="260"/>
    </location>
</feature>
<feature type="compositionally biased region" description="Polar residues" evidence="1">
    <location>
        <begin position="635"/>
        <end position="653"/>
    </location>
</feature>
<feature type="domain" description="HTH APSES-type" evidence="2">
    <location>
        <begin position="266"/>
        <end position="372"/>
    </location>
</feature>
<accession>A0A1E4TFZ8</accession>
<dbReference type="GO" id="GO:0045944">
    <property type="term" value="P:positive regulation of transcription by RNA polymerase II"/>
    <property type="evidence" value="ECO:0007669"/>
    <property type="project" value="TreeGrafter"/>
</dbReference>
<dbReference type="PANTHER" id="PTHR47792">
    <property type="entry name" value="PROTEIN SOK2-RELATED"/>
    <property type="match status" value="1"/>
</dbReference>
<dbReference type="InterPro" id="IPR029790">
    <property type="entry name" value="EFG1/Phd1/StuA"/>
</dbReference>
<reference evidence="4" key="1">
    <citation type="submission" date="2016-02" db="EMBL/GenBank/DDBJ databases">
        <title>Comparative genomics of biotechnologically important yeasts.</title>
        <authorList>
            <consortium name="DOE Joint Genome Institute"/>
            <person name="Riley R."/>
            <person name="Haridas S."/>
            <person name="Wolfe K.H."/>
            <person name="Lopes M.R."/>
            <person name="Hittinger C.T."/>
            <person name="Goker M."/>
            <person name="Salamov A."/>
            <person name="Wisecaver J."/>
            <person name="Long T.M."/>
            <person name="Aerts A.L."/>
            <person name="Barry K."/>
            <person name="Choi C."/>
            <person name="Clum A."/>
            <person name="Coughlan A.Y."/>
            <person name="Deshpande S."/>
            <person name="Douglass A.P."/>
            <person name="Hanson S.J."/>
            <person name="Klenk H.-P."/>
            <person name="Labutti K."/>
            <person name="Lapidus A."/>
            <person name="Lindquist E."/>
            <person name="Lipzen A."/>
            <person name="Meier-Kolthoff J.P."/>
            <person name="Ohm R.A."/>
            <person name="Otillar R.P."/>
            <person name="Pangilinan J."/>
            <person name="Peng Y."/>
            <person name="Rokas A."/>
            <person name="Rosa C.A."/>
            <person name="Scheuner C."/>
            <person name="Sibirny A.A."/>
            <person name="Slot J.C."/>
            <person name="Stielow J.B."/>
            <person name="Sun H."/>
            <person name="Kurtzman C.P."/>
            <person name="Blackwell M."/>
            <person name="Jeffries T.W."/>
            <person name="Grigoriev I.V."/>
        </authorList>
    </citation>
    <scope>NUCLEOTIDE SEQUENCE [LARGE SCALE GENOMIC DNA]</scope>
    <source>
        <strain evidence="4">NRRL Y-17796</strain>
    </source>
</reference>
<keyword evidence="4" id="KW-1185">Reference proteome</keyword>
<evidence type="ECO:0000313" key="4">
    <source>
        <dbReference type="Proteomes" id="UP000095023"/>
    </source>
</evidence>
<dbReference type="Gene3D" id="3.10.260.10">
    <property type="entry name" value="Transcription regulator HTH, APSES-type DNA-binding domain"/>
    <property type="match status" value="1"/>
</dbReference>
<sequence length="721" mass="80132">MKPHNYSKPRHSRSHSEAVPQSQYFENYLFDSERFEELSRSWRRETLPKDIDNSMFDSNFLLTYPVSISNTSAAVPAPTELSPQFSHQIYSSNTGPIPPSSHFSNNVSPSFLSKPFSPTISELPPSDFTLQPFLADSRQDLSTLPATAAHSIIPASTSNSRSLHHRTKSLPHIFDSVISQSPKRMKQSLSRHDSSPHIRPGQVIKPSQSPIRPKSPTRSSFTRALKSPNCASPLRRSPKKTVDIQSTISEADQDNIRPGNLENEPSLFRVTWETEGVECLQLAVNKILVTRRLDNNMINGTKMLNTADITRGKRDGMLKQQEHRIIIKQGLMPFKGVWITLESAKNLAEQANISSLLFPLLEHNVEQVVMAQGIEVTDQRDPSNSLPERNPYSDPPTLAPASISPPGSDASERSSCTLDEKSYNDAFFNAHRSRALNQNELARTMAPSSRRLTISNDFYNPSIMMSAAGSSGPMPVQKSVQNTFSSGSIKNSTPSLSSTQSSVSSTIRPHAHRRTTAESSGSIKFADDFDNLRLGDYTETDDFQNIHANQDFFMDNNSMPLNSIGNDHSTFGTVSHLDSNLSPGIYLSKDTNLNSFQDNRFKQQSNSTSDSDTNRSSTDLENLNFADTTEMDEASYSTRESIKSLFSLQNPHLSSHEKRTSHKRSSSEGTDTAMFNYISFSPDVSQGSSHSRNISGDHSHNGDSKLYFSPNKGLGLMFHEE</sequence>
<evidence type="ECO:0000259" key="2">
    <source>
        <dbReference type="PROSITE" id="PS51299"/>
    </source>
</evidence>
<dbReference type="SUPFAM" id="SSF54616">
    <property type="entry name" value="DNA-binding domain of Mlu1-box binding protein MBP1"/>
    <property type="match status" value="1"/>
</dbReference>
<dbReference type="PROSITE" id="PS51299">
    <property type="entry name" value="HTH_APSES"/>
    <property type="match status" value="1"/>
</dbReference>
<dbReference type="GO" id="GO:0003700">
    <property type="term" value="F:DNA-binding transcription factor activity"/>
    <property type="evidence" value="ECO:0007669"/>
    <property type="project" value="TreeGrafter"/>
</dbReference>
<feature type="compositionally biased region" description="Polar residues" evidence="1">
    <location>
        <begin position="205"/>
        <end position="222"/>
    </location>
</feature>
<feature type="compositionally biased region" description="Polar residues" evidence="1">
    <location>
        <begin position="684"/>
        <end position="694"/>
    </location>
</feature>